<dbReference type="Pfam" id="PF01734">
    <property type="entry name" value="Patatin"/>
    <property type="match status" value="1"/>
</dbReference>
<organism evidence="3 4">
    <name type="scientific">Arsukibacterium tuosuense</name>
    <dbReference type="NCBI Taxonomy" id="1323745"/>
    <lineage>
        <taxon>Bacteria</taxon>
        <taxon>Pseudomonadati</taxon>
        <taxon>Pseudomonadota</taxon>
        <taxon>Gammaproteobacteria</taxon>
        <taxon>Chromatiales</taxon>
        <taxon>Chromatiaceae</taxon>
        <taxon>Arsukibacterium</taxon>
    </lineage>
</organism>
<proteinExistence type="predicted"/>
<feature type="domain" description="PNPLA" evidence="2">
    <location>
        <begin position="58"/>
        <end position="242"/>
    </location>
</feature>
<evidence type="ECO:0000313" key="3">
    <source>
        <dbReference type="EMBL" id="SNY42889.1"/>
    </source>
</evidence>
<keyword evidence="1" id="KW-0443">Lipid metabolism</keyword>
<evidence type="ECO:0000313" key="4">
    <source>
        <dbReference type="Proteomes" id="UP000219353"/>
    </source>
</evidence>
<name>A0A285I4L4_9GAMM</name>
<sequence>MNKLRVLAGPGAMAHIKQHGLQADDISVMVGASGGPKWFSLYGLDQYLLADFFAGRTKPLHLLGSSAGAWRFACYAQADPVAASQRFAKAYSTICYPAGADIDQVTRISAAIIDEVFQSEQQVTEVLDNPVMKLNLIVAKARGINRSQRKLWQAAGLTLAAGANLLGRRYLQHFYQRVQFYPEHSPAPFHRYTGLPTQHVPLSQANLRQAVMASGSIPLVLSPVKDIAGAGPGLYYDGGITDYHFDLPFSSHGLVLYPHFYPHLTPGWFDKALKWRRAKPAHLHNVVLLCPSASWVASLPNGKIPDRNDFKLSDAQRLANWQIVLERSHELATAFASGQYQLEAL</sequence>
<reference evidence="4" key="1">
    <citation type="submission" date="2017-09" db="EMBL/GenBank/DDBJ databases">
        <authorList>
            <person name="Varghese N."/>
            <person name="Submissions S."/>
        </authorList>
    </citation>
    <scope>NUCLEOTIDE SEQUENCE [LARGE SCALE GENOMIC DNA]</scope>
    <source>
        <strain evidence="4">CGMCC 1.12461</strain>
    </source>
</reference>
<dbReference type="InterPro" id="IPR016035">
    <property type="entry name" value="Acyl_Trfase/lysoPLipase"/>
</dbReference>
<evidence type="ECO:0000256" key="1">
    <source>
        <dbReference type="ARBA" id="ARBA00023098"/>
    </source>
</evidence>
<dbReference type="SUPFAM" id="SSF52151">
    <property type="entry name" value="FabD/lysophospholipase-like"/>
    <property type="match status" value="1"/>
</dbReference>
<dbReference type="Gene3D" id="3.40.1090.10">
    <property type="entry name" value="Cytosolic phospholipase A2 catalytic domain"/>
    <property type="match status" value="1"/>
</dbReference>
<dbReference type="EMBL" id="OBEB01000001">
    <property type="protein sequence ID" value="SNY42889.1"/>
    <property type="molecule type" value="Genomic_DNA"/>
</dbReference>
<protein>
    <recommendedName>
        <fullName evidence="2">PNPLA domain-containing protein</fullName>
    </recommendedName>
</protein>
<dbReference type="Proteomes" id="UP000219353">
    <property type="component" value="Unassembled WGS sequence"/>
</dbReference>
<keyword evidence="4" id="KW-1185">Reference proteome</keyword>
<gene>
    <name evidence="3" type="ORF">SAMN06297280_0498</name>
</gene>
<dbReference type="AlphaFoldDB" id="A0A285I4L4"/>
<evidence type="ECO:0000259" key="2">
    <source>
        <dbReference type="Pfam" id="PF01734"/>
    </source>
</evidence>
<accession>A0A285I4L4</accession>
<dbReference type="GO" id="GO:0006629">
    <property type="term" value="P:lipid metabolic process"/>
    <property type="evidence" value="ECO:0007669"/>
    <property type="project" value="UniProtKB-KW"/>
</dbReference>
<dbReference type="InterPro" id="IPR002641">
    <property type="entry name" value="PNPLA_dom"/>
</dbReference>
<dbReference type="RefSeq" id="WP_245861378.1">
    <property type="nucleotide sequence ID" value="NZ_OBEB01000001.1"/>
</dbReference>